<evidence type="ECO:0000256" key="4">
    <source>
        <dbReference type="ARBA" id="ARBA00023163"/>
    </source>
</evidence>
<dbReference type="SMART" id="SM00028">
    <property type="entry name" value="TPR"/>
    <property type="match status" value="4"/>
</dbReference>
<dbReference type="InterPro" id="IPR001867">
    <property type="entry name" value="OmpR/PhoB-type_DNA-bd"/>
</dbReference>
<dbReference type="PRINTS" id="PR00364">
    <property type="entry name" value="DISEASERSIST"/>
</dbReference>
<dbReference type="SUPFAM" id="SSF48452">
    <property type="entry name" value="TPR-like"/>
    <property type="match status" value="2"/>
</dbReference>
<dbReference type="GO" id="GO:0043531">
    <property type="term" value="F:ADP binding"/>
    <property type="evidence" value="ECO:0007669"/>
    <property type="project" value="InterPro"/>
</dbReference>
<feature type="DNA-binding region" description="OmpR/PhoB-type" evidence="5">
    <location>
        <begin position="6"/>
        <end position="112"/>
    </location>
</feature>
<dbReference type="RefSeq" id="WP_068005459.1">
    <property type="nucleotide sequence ID" value="NZ_QQBC01000016.1"/>
</dbReference>
<dbReference type="SMART" id="SM00862">
    <property type="entry name" value="Trans_reg_C"/>
    <property type="match status" value="1"/>
</dbReference>
<dbReference type="Pfam" id="PF00931">
    <property type="entry name" value="NB-ARC"/>
    <property type="match status" value="1"/>
</dbReference>
<dbReference type="Proteomes" id="UP000254869">
    <property type="component" value="Unassembled WGS sequence"/>
</dbReference>
<keyword evidence="3 5" id="KW-0238">DNA-binding</keyword>
<dbReference type="SUPFAM" id="SSF46894">
    <property type="entry name" value="C-terminal effector domain of the bipartite response regulators"/>
    <property type="match status" value="1"/>
</dbReference>
<dbReference type="Pfam" id="PF03704">
    <property type="entry name" value="BTAD"/>
    <property type="match status" value="1"/>
</dbReference>
<dbReference type="SUPFAM" id="SSF52540">
    <property type="entry name" value="P-loop containing nucleoside triphosphate hydrolases"/>
    <property type="match status" value="1"/>
</dbReference>
<dbReference type="InterPro" id="IPR011990">
    <property type="entry name" value="TPR-like_helical_dom_sf"/>
</dbReference>
<dbReference type="GO" id="GO:0003677">
    <property type="term" value="F:DNA binding"/>
    <property type="evidence" value="ECO:0007669"/>
    <property type="project" value="UniProtKB-UniRule"/>
</dbReference>
<feature type="domain" description="OmpR/PhoB-type" evidence="6">
    <location>
        <begin position="6"/>
        <end position="112"/>
    </location>
</feature>
<organism evidence="7 8">
    <name type="scientific">Nocardia pseudobrasiliensis</name>
    <dbReference type="NCBI Taxonomy" id="45979"/>
    <lineage>
        <taxon>Bacteria</taxon>
        <taxon>Bacillati</taxon>
        <taxon>Actinomycetota</taxon>
        <taxon>Actinomycetes</taxon>
        <taxon>Mycobacteriales</taxon>
        <taxon>Nocardiaceae</taxon>
        <taxon>Nocardia</taxon>
    </lineage>
</organism>
<dbReference type="STRING" id="1210086.GCA_001613105_06286"/>
<evidence type="ECO:0000256" key="2">
    <source>
        <dbReference type="ARBA" id="ARBA00023015"/>
    </source>
</evidence>
<dbReference type="InterPro" id="IPR051677">
    <property type="entry name" value="AfsR-DnrI-RedD_regulator"/>
</dbReference>
<dbReference type="GO" id="GO:0000160">
    <property type="term" value="P:phosphorelay signal transduction system"/>
    <property type="evidence" value="ECO:0007669"/>
    <property type="project" value="InterPro"/>
</dbReference>
<evidence type="ECO:0000256" key="1">
    <source>
        <dbReference type="ARBA" id="ARBA00005820"/>
    </source>
</evidence>
<dbReference type="AlphaFoldDB" id="A0A370HP46"/>
<sequence>MATEQDPNDATGPRTLRLRLLGTVEVWLGDTRLDIASPQQRTVLAILAAEPDRTLSTAQLTAALWDDRQPASAIGVLRNHVLALRRKFDAQGGAGAGNDWLCSTRGGYRLAVAVDTDVVRAEGLIAAAESARRTGALDVADAELTAALALWRGDPLVGLPGPWAEQERSRLRRLRSALRESMMAVALDLGHHAAAVRELDALVAAEPHCERWHEMLMDALYRSGRRVEALEVYRNAQRILADELGLEPGPRLVRLQHRILSAQPASGAADAETPQSEQLPTYVPWQLPPDIADFVGRDELVGELTELLRADSGRTVVAITGMGGIGKTTLAVHLAHRIQDRFADGLLYLELGGMDERPRSVDVLLSIALRSLGVDRADIPPELAERQALWRSVLETKSLLLLLDNARDVDQVAALLPVKGAAAALITSRSSLAELFGARLVPLNVLTPGEARMMLERMVSERRVAAEPAAAAEILHACGRLPVSLRIVGARLATRPGWRLAAVAERLADERCRLAELVVGNTTVESVFRDGYRQLDPELARAFALVAHSDAPDLPVAAIAALLDRDRAETVRICEALVDLSMLQSPEVGRYRYHDLLRLFARGVADEQLRQEWPHALRRLADFHLATAKNIARLRDTGAGTHYYAATETAGLEFTDERECNAWAVTERFGLVALYRQVADCPDARTRTLAVDLALLSAVAGDAGEHLAQVAQALEVLSRAAELDGDRRAMARARLAAATARLVGLGDLGVTPDLRRAAAVLRELGDRPAAVMAEQMLGTTASHLGNAEAAVEHFRRAIDLVGHGDNNRWAEGMGWAAIARAYCDAGRWQEAVGAAERALHIARSVGSLRLESMALHELGFATLRCGDAEAARRLCLEALVVARRGGRRHQEGWALTRFAEVILYSGDAEAAVPIAEEAVQALTEVAAPVRGLRALHVYGRALLASGRTHEASQVLRRAAQLSRRLGLFPPDPTPPPNPVRAV</sequence>
<dbReference type="Pfam" id="PF00486">
    <property type="entry name" value="Trans_reg_C"/>
    <property type="match status" value="1"/>
</dbReference>
<dbReference type="PANTHER" id="PTHR35807">
    <property type="entry name" value="TRANSCRIPTIONAL REGULATOR REDD-RELATED"/>
    <property type="match status" value="1"/>
</dbReference>
<dbReference type="Pfam" id="PF13181">
    <property type="entry name" value="TPR_8"/>
    <property type="match status" value="1"/>
</dbReference>
<keyword evidence="8" id="KW-1185">Reference proteome</keyword>
<evidence type="ECO:0000313" key="7">
    <source>
        <dbReference type="EMBL" id="RDI60309.1"/>
    </source>
</evidence>
<keyword evidence="2" id="KW-0805">Transcription regulation</keyword>
<name>A0A370HP46_9NOCA</name>
<comment type="similarity">
    <text evidence="1">Belongs to the AfsR/DnrI/RedD regulatory family.</text>
</comment>
<dbReference type="CDD" id="cd15831">
    <property type="entry name" value="BTAD"/>
    <property type="match status" value="1"/>
</dbReference>
<dbReference type="InterPro" id="IPR019734">
    <property type="entry name" value="TPR_rpt"/>
</dbReference>
<dbReference type="Gene3D" id="1.25.40.10">
    <property type="entry name" value="Tetratricopeptide repeat domain"/>
    <property type="match status" value="2"/>
</dbReference>
<dbReference type="PANTHER" id="PTHR35807:SF1">
    <property type="entry name" value="TRANSCRIPTIONAL REGULATOR REDD"/>
    <property type="match status" value="1"/>
</dbReference>
<dbReference type="EMBL" id="QQBC01000016">
    <property type="protein sequence ID" value="RDI60309.1"/>
    <property type="molecule type" value="Genomic_DNA"/>
</dbReference>
<dbReference type="PROSITE" id="PS51755">
    <property type="entry name" value="OMPR_PHOB"/>
    <property type="match status" value="1"/>
</dbReference>
<proteinExistence type="inferred from homology"/>
<dbReference type="InterPro" id="IPR027417">
    <property type="entry name" value="P-loop_NTPase"/>
</dbReference>
<dbReference type="InterPro" id="IPR002182">
    <property type="entry name" value="NB-ARC"/>
</dbReference>
<evidence type="ECO:0000256" key="3">
    <source>
        <dbReference type="ARBA" id="ARBA00023125"/>
    </source>
</evidence>
<comment type="caution">
    <text evidence="7">The sequence shown here is derived from an EMBL/GenBank/DDBJ whole genome shotgun (WGS) entry which is preliminary data.</text>
</comment>
<protein>
    <submittedName>
        <fullName evidence="7">DNA-binding SARP family transcriptional activator</fullName>
    </submittedName>
</protein>
<dbReference type="Pfam" id="PF13374">
    <property type="entry name" value="TPR_10"/>
    <property type="match status" value="1"/>
</dbReference>
<evidence type="ECO:0000259" key="6">
    <source>
        <dbReference type="PROSITE" id="PS51755"/>
    </source>
</evidence>
<keyword evidence="4" id="KW-0804">Transcription</keyword>
<dbReference type="SMART" id="SM01043">
    <property type="entry name" value="BTAD"/>
    <property type="match status" value="1"/>
</dbReference>
<dbReference type="InterPro" id="IPR005158">
    <property type="entry name" value="BTAD"/>
</dbReference>
<evidence type="ECO:0000313" key="8">
    <source>
        <dbReference type="Proteomes" id="UP000254869"/>
    </source>
</evidence>
<dbReference type="GO" id="GO:0006355">
    <property type="term" value="P:regulation of DNA-templated transcription"/>
    <property type="evidence" value="ECO:0007669"/>
    <property type="project" value="InterPro"/>
</dbReference>
<dbReference type="InterPro" id="IPR016032">
    <property type="entry name" value="Sig_transdc_resp-reg_C-effctor"/>
</dbReference>
<evidence type="ECO:0000256" key="5">
    <source>
        <dbReference type="PROSITE-ProRule" id="PRU01091"/>
    </source>
</evidence>
<gene>
    <name evidence="7" type="ORF">DFR76_11641</name>
</gene>
<reference evidence="7 8" key="1">
    <citation type="submission" date="2018-07" db="EMBL/GenBank/DDBJ databases">
        <title>Genomic Encyclopedia of Type Strains, Phase IV (KMG-IV): sequencing the most valuable type-strain genomes for metagenomic binning, comparative biology and taxonomic classification.</title>
        <authorList>
            <person name="Goeker M."/>
        </authorList>
    </citation>
    <scope>NUCLEOTIDE SEQUENCE [LARGE SCALE GENOMIC DNA]</scope>
    <source>
        <strain evidence="7 8">DSM 44290</strain>
    </source>
</reference>
<dbReference type="InterPro" id="IPR036388">
    <property type="entry name" value="WH-like_DNA-bd_sf"/>
</dbReference>
<dbReference type="Gene3D" id="3.40.50.300">
    <property type="entry name" value="P-loop containing nucleotide triphosphate hydrolases"/>
    <property type="match status" value="1"/>
</dbReference>
<dbReference type="Gene3D" id="1.10.10.10">
    <property type="entry name" value="Winged helix-like DNA-binding domain superfamily/Winged helix DNA-binding domain"/>
    <property type="match status" value="1"/>
</dbReference>
<accession>A0A370HP46</accession>